<dbReference type="GO" id="GO:0016020">
    <property type="term" value="C:membrane"/>
    <property type="evidence" value="ECO:0007669"/>
    <property type="project" value="UniProtKB-SubCell"/>
</dbReference>
<feature type="domain" description="DOMON" evidence="8">
    <location>
        <begin position="569"/>
        <end position="688"/>
    </location>
</feature>
<keyword evidence="6 7" id="KW-0472">Membrane</keyword>
<feature type="transmembrane region" description="Helical" evidence="7">
    <location>
        <begin position="734"/>
        <end position="754"/>
    </location>
</feature>
<comment type="caution">
    <text evidence="11">The sequence shown here is derived from an EMBL/GenBank/DDBJ whole genome shotgun (WGS) entry which is preliminary data.</text>
</comment>
<dbReference type="Pfam" id="PF03188">
    <property type="entry name" value="Cytochrom_B561"/>
    <property type="match status" value="1"/>
</dbReference>
<keyword evidence="4" id="KW-0249">Electron transport</keyword>
<dbReference type="Pfam" id="PF03351">
    <property type="entry name" value="DOMON"/>
    <property type="match status" value="2"/>
</dbReference>
<dbReference type="OrthoDB" id="2448405at2759"/>
<dbReference type="InterPro" id="IPR057443">
    <property type="entry name" value="At5g54830-like"/>
</dbReference>
<feature type="transmembrane region" description="Helical" evidence="7">
    <location>
        <begin position="766"/>
        <end position="786"/>
    </location>
</feature>
<dbReference type="PROSITE" id="PS51549">
    <property type="entry name" value="DM13"/>
    <property type="match status" value="1"/>
</dbReference>
<dbReference type="EMBL" id="LFYR01000889">
    <property type="protein sequence ID" value="KMZ67640.1"/>
    <property type="molecule type" value="Genomic_DNA"/>
</dbReference>
<keyword evidence="11" id="KW-0503">Monooxygenase</keyword>
<feature type="transmembrane region" description="Helical" evidence="7">
    <location>
        <begin position="837"/>
        <end position="858"/>
    </location>
</feature>
<dbReference type="Proteomes" id="UP000036987">
    <property type="component" value="Unassembled WGS sequence"/>
</dbReference>
<sequence>MSKENPSSPSCSSSVIRSQNTKLTLTPYFFHLYNTTAGSRVSVFPMARSPSSLHLLFFIAFFSFSVAYPCPKTTHLVGFEFDLVMVQHQVRGIIHVIDDCSFSVRNFDMLPASPAVTWWGAAGYDFDNMTRGFPVSSQTLTDAVYANDSFIVSLLPNITWDKIAILAIWDPPTESDFGHVIVKNGSLGDPDSDPSLSPAPAPGYFDSPAEGVRIDKQRTTFDNCKKLSDKYRLRWTLNLGGQESIDIGLEAAVGSQEYMAFGWGALNAESPSMLNADVAITGFTEDGMPMAEDYFISGYSECLLKNGKYQGVCPDMIYEDSDPAKSVNNTILVYGHRIDGVSFVRYNRPLVAVDTKYDVPISKKNAMTVIWALGLIRPSDSLHEYYLPQNHHGSRGERFGYLTLNVSEPWNDCVGPLDAENKEDQDLIFADKMTTLLVTTGPAMHYPNPPSPSKVLYINKKEAPRLKVERGVPVTFSIQAGHDVALYITSDPIGGNATLRNVSEVIYAGGVEYEGVPADPTDLIWLPDRNTPDQVYYHSLFGEKMGWKIQVVDGGLSDMYNNSVLLDDQQVTFFWTLSDDSISIAARGEKKSGYLAIGFGGAMVNSFAYVGWIDNDGKPRVSSYWIDGKDALSLHPTQENLTDVRCSIENGIVTLEFTRPLLPLCSGRLECKNIIDSNTPLRLIWAMGAQWSEGPLSEKNMHSATSNRPVRVMLMRGSAEAEQDLRPVLAVHGFMMFVAWGILLPGGILAARYLKHVKGDGWYRIHAYLQYSGISIVFLGVLFAAAELRGFFLSSIHVKFGVTAIVLACIQPVNACLRPKKASNNESSSIKRIIWEYFHIITGRSAIIVGLVSLITGLKHLGDRYDDENIQGLLWALILWFVVGAAIVLYLEYSEVKRRSKASNSFKGTWVLGNDENDSTDLLESIRTSTDGESHMLGTMEVELEPIHR</sequence>
<reference evidence="12" key="1">
    <citation type="journal article" date="2016" name="Nature">
        <title>The genome of the seagrass Zostera marina reveals angiosperm adaptation to the sea.</title>
        <authorList>
            <person name="Olsen J.L."/>
            <person name="Rouze P."/>
            <person name="Verhelst B."/>
            <person name="Lin Y.-C."/>
            <person name="Bayer T."/>
            <person name="Collen J."/>
            <person name="Dattolo E."/>
            <person name="De Paoli E."/>
            <person name="Dittami S."/>
            <person name="Maumus F."/>
            <person name="Michel G."/>
            <person name="Kersting A."/>
            <person name="Lauritano C."/>
            <person name="Lohaus R."/>
            <person name="Toepel M."/>
            <person name="Tonon T."/>
            <person name="Vanneste K."/>
            <person name="Amirebrahimi M."/>
            <person name="Brakel J."/>
            <person name="Bostroem C."/>
            <person name="Chovatia M."/>
            <person name="Grimwood J."/>
            <person name="Jenkins J.W."/>
            <person name="Jueterbock A."/>
            <person name="Mraz A."/>
            <person name="Stam W.T."/>
            <person name="Tice H."/>
            <person name="Bornberg-Bauer E."/>
            <person name="Green P.J."/>
            <person name="Pearson G.A."/>
            <person name="Procaccini G."/>
            <person name="Duarte C.M."/>
            <person name="Schmutz J."/>
            <person name="Reusch T.B.H."/>
            <person name="Van de Peer Y."/>
        </authorList>
    </citation>
    <scope>NUCLEOTIDE SEQUENCE [LARGE SCALE GENOMIC DNA]</scope>
    <source>
        <strain evidence="12">cv. Finnish</strain>
    </source>
</reference>
<protein>
    <submittedName>
        <fullName evidence="11">DOMON domain-containing protein / dopamine beta-monooxygenaseN-terminal domain-containing protein</fullName>
    </submittedName>
</protein>
<evidence type="ECO:0000259" key="10">
    <source>
        <dbReference type="PROSITE" id="PS51549"/>
    </source>
</evidence>
<evidence type="ECO:0000259" key="8">
    <source>
        <dbReference type="PROSITE" id="PS50836"/>
    </source>
</evidence>
<keyword evidence="3 7" id="KW-0812">Transmembrane</keyword>
<dbReference type="STRING" id="29655.A0A0K9PHE1"/>
<evidence type="ECO:0000256" key="3">
    <source>
        <dbReference type="ARBA" id="ARBA00022692"/>
    </source>
</evidence>
<evidence type="ECO:0000259" key="9">
    <source>
        <dbReference type="PROSITE" id="PS50939"/>
    </source>
</evidence>
<dbReference type="AlphaFoldDB" id="A0A0K9PHE1"/>
<organism evidence="11 12">
    <name type="scientific">Zostera marina</name>
    <name type="common">Eelgrass</name>
    <dbReference type="NCBI Taxonomy" id="29655"/>
    <lineage>
        <taxon>Eukaryota</taxon>
        <taxon>Viridiplantae</taxon>
        <taxon>Streptophyta</taxon>
        <taxon>Embryophyta</taxon>
        <taxon>Tracheophyta</taxon>
        <taxon>Spermatophyta</taxon>
        <taxon>Magnoliopsida</taxon>
        <taxon>Liliopsida</taxon>
        <taxon>Zosteraceae</taxon>
        <taxon>Zostera</taxon>
    </lineage>
</organism>
<comment type="subcellular location">
    <subcellularLocation>
        <location evidence="1">Membrane</location>
    </subcellularLocation>
</comment>
<dbReference type="CDD" id="cd09631">
    <property type="entry name" value="DOMON_DOH"/>
    <property type="match status" value="2"/>
</dbReference>
<evidence type="ECO:0000313" key="12">
    <source>
        <dbReference type="Proteomes" id="UP000036987"/>
    </source>
</evidence>
<name>A0A0K9PHE1_ZOSMR</name>
<feature type="transmembrane region" description="Helical" evidence="7">
    <location>
        <begin position="798"/>
        <end position="817"/>
    </location>
</feature>
<keyword evidence="12" id="KW-1185">Reference proteome</keyword>
<dbReference type="PROSITE" id="PS50836">
    <property type="entry name" value="DOMON"/>
    <property type="match status" value="2"/>
</dbReference>
<dbReference type="PANTHER" id="PTHR47281:SF1">
    <property type="entry name" value="OS09G0557700 PROTEIN"/>
    <property type="match status" value="1"/>
</dbReference>
<dbReference type="PANTHER" id="PTHR47281">
    <property type="entry name" value="OS09G0557700 PROTEIN"/>
    <property type="match status" value="1"/>
</dbReference>
<dbReference type="InterPro" id="IPR019545">
    <property type="entry name" value="DM13_domain"/>
</dbReference>
<dbReference type="Pfam" id="PF10517">
    <property type="entry name" value="DM13"/>
    <property type="match status" value="1"/>
</dbReference>
<keyword evidence="2" id="KW-0813">Transport</keyword>
<evidence type="ECO:0000256" key="2">
    <source>
        <dbReference type="ARBA" id="ARBA00022448"/>
    </source>
</evidence>
<dbReference type="InterPro" id="IPR045879">
    <property type="entry name" value="B561A"/>
</dbReference>
<accession>A0A0K9PHE1</accession>
<evidence type="ECO:0000256" key="7">
    <source>
        <dbReference type="SAM" id="Phobius"/>
    </source>
</evidence>
<feature type="domain" description="DM13" evidence="10">
    <location>
        <begin position="77"/>
        <end position="183"/>
    </location>
</feature>
<evidence type="ECO:0000256" key="4">
    <source>
        <dbReference type="ARBA" id="ARBA00022982"/>
    </source>
</evidence>
<proteinExistence type="predicted"/>
<dbReference type="InterPro" id="IPR005018">
    <property type="entry name" value="DOMON_domain"/>
</dbReference>
<keyword evidence="5 7" id="KW-1133">Transmembrane helix</keyword>
<gene>
    <name evidence="11" type="ORF">ZOSMA_25G00260</name>
</gene>
<dbReference type="CDD" id="cd08760">
    <property type="entry name" value="Cyt_b561_FRRS1_like"/>
    <property type="match status" value="1"/>
</dbReference>
<dbReference type="Gene3D" id="1.20.120.1770">
    <property type="match status" value="1"/>
</dbReference>
<dbReference type="SMART" id="SM00664">
    <property type="entry name" value="DoH"/>
    <property type="match status" value="2"/>
</dbReference>
<dbReference type="Gene3D" id="2.60.40.1210">
    <property type="entry name" value="Cellobiose dehydrogenase, cytochrome domain"/>
    <property type="match status" value="1"/>
</dbReference>
<evidence type="ECO:0000256" key="1">
    <source>
        <dbReference type="ARBA" id="ARBA00004370"/>
    </source>
</evidence>
<dbReference type="Pfam" id="PF25489">
    <property type="entry name" value="At5g54830"/>
    <property type="match status" value="1"/>
</dbReference>
<evidence type="ECO:0000256" key="5">
    <source>
        <dbReference type="ARBA" id="ARBA00022989"/>
    </source>
</evidence>
<dbReference type="InterPro" id="IPR045266">
    <property type="entry name" value="DOH_DOMON"/>
</dbReference>
<feature type="domain" description="Cytochrome b561" evidence="9">
    <location>
        <begin position="696"/>
        <end position="893"/>
    </location>
</feature>
<dbReference type="PROSITE" id="PS50939">
    <property type="entry name" value="CYTOCHROME_B561"/>
    <property type="match status" value="1"/>
</dbReference>
<dbReference type="SUPFAM" id="SSF49344">
    <property type="entry name" value="CBD9-like"/>
    <property type="match status" value="1"/>
</dbReference>
<dbReference type="SMART" id="SM00665">
    <property type="entry name" value="B561"/>
    <property type="match status" value="1"/>
</dbReference>
<feature type="transmembrane region" description="Helical" evidence="7">
    <location>
        <begin position="870"/>
        <end position="891"/>
    </location>
</feature>
<evidence type="ECO:0000256" key="6">
    <source>
        <dbReference type="ARBA" id="ARBA00023136"/>
    </source>
</evidence>
<dbReference type="OMA" id="LTYVRCR"/>
<dbReference type="InterPro" id="IPR006593">
    <property type="entry name" value="Cyt_b561/ferric_Rdtase_TM"/>
</dbReference>
<dbReference type="GO" id="GO:0004497">
    <property type="term" value="F:monooxygenase activity"/>
    <property type="evidence" value="ECO:0007669"/>
    <property type="project" value="UniProtKB-KW"/>
</dbReference>
<feature type="domain" description="DOMON" evidence="8">
    <location>
        <begin position="229"/>
        <end position="374"/>
    </location>
</feature>
<keyword evidence="11" id="KW-0560">Oxidoreductase</keyword>
<evidence type="ECO:0000313" key="11">
    <source>
        <dbReference type="EMBL" id="KMZ67640.1"/>
    </source>
</evidence>
<dbReference type="SMART" id="SM00686">
    <property type="entry name" value="DM13"/>
    <property type="match status" value="1"/>
</dbReference>